<dbReference type="OrthoDB" id="6333297at2759"/>
<dbReference type="PROSITE" id="PS00028">
    <property type="entry name" value="ZINC_FINGER_C2H2_1"/>
    <property type="match status" value="5"/>
</dbReference>
<feature type="domain" description="C2H2-type" evidence="10">
    <location>
        <begin position="221"/>
        <end position="251"/>
    </location>
</feature>
<dbReference type="InterPro" id="IPR001841">
    <property type="entry name" value="Znf_RING"/>
</dbReference>
<keyword evidence="3" id="KW-0677">Repeat</keyword>
<evidence type="ECO:0000256" key="3">
    <source>
        <dbReference type="ARBA" id="ARBA00022737"/>
    </source>
</evidence>
<evidence type="ECO:0000256" key="8">
    <source>
        <dbReference type="SAM" id="MobiDB-lite"/>
    </source>
</evidence>
<dbReference type="GO" id="GO:0008270">
    <property type="term" value="F:zinc ion binding"/>
    <property type="evidence" value="ECO:0007669"/>
    <property type="project" value="UniProtKB-KW"/>
</dbReference>
<protein>
    <submittedName>
        <fullName evidence="11">Uncharacterized protein</fullName>
    </submittedName>
</protein>
<dbReference type="PROSITE" id="PS50089">
    <property type="entry name" value="ZF_RING_2"/>
    <property type="match status" value="1"/>
</dbReference>
<dbReference type="InterPro" id="IPR013087">
    <property type="entry name" value="Znf_C2H2_type"/>
</dbReference>
<keyword evidence="2" id="KW-0479">Metal-binding</keyword>
<feature type="domain" description="RING-type" evidence="9">
    <location>
        <begin position="641"/>
        <end position="680"/>
    </location>
</feature>
<dbReference type="AlphaFoldDB" id="A0A8E2DHJ0"/>
<dbReference type="PANTHER" id="PTHR24376">
    <property type="entry name" value="ZINC FINGER PROTEIN"/>
    <property type="match status" value="1"/>
</dbReference>
<feature type="compositionally biased region" description="Polar residues" evidence="8">
    <location>
        <begin position="561"/>
        <end position="572"/>
    </location>
</feature>
<dbReference type="Proteomes" id="UP000250043">
    <property type="component" value="Unassembled WGS sequence"/>
</dbReference>
<dbReference type="PROSITE" id="PS00518">
    <property type="entry name" value="ZF_RING_1"/>
    <property type="match status" value="1"/>
</dbReference>
<comment type="subcellular location">
    <subcellularLocation>
        <location evidence="1">Nucleus</location>
    </subcellularLocation>
</comment>
<keyword evidence="4 7" id="KW-0863">Zinc-finger</keyword>
<dbReference type="PROSITE" id="PS50157">
    <property type="entry name" value="ZINC_FINGER_C2H2_2"/>
    <property type="match status" value="4"/>
</dbReference>
<feature type="compositionally biased region" description="Basic residues" evidence="8">
    <location>
        <begin position="449"/>
        <end position="466"/>
    </location>
</feature>
<evidence type="ECO:0000259" key="10">
    <source>
        <dbReference type="PROSITE" id="PS50157"/>
    </source>
</evidence>
<keyword evidence="6" id="KW-0539">Nucleus</keyword>
<feature type="region of interest" description="Disordered" evidence="8">
    <location>
        <begin position="266"/>
        <end position="292"/>
    </location>
</feature>
<feature type="compositionally biased region" description="Low complexity" evidence="8">
    <location>
        <begin position="621"/>
        <end position="632"/>
    </location>
</feature>
<evidence type="ECO:0000259" key="9">
    <source>
        <dbReference type="PROSITE" id="PS50089"/>
    </source>
</evidence>
<gene>
    <name evidence="11" type="ORF">OBBRIDRAFT_782106</name>
</gene>
<dbReference type="PANTHER" id="PTHR24376:SF235">
    <property type="entry name" value="C2H2-TYPE DOMAIN-CONTAINING PROTEIN"/>
    <property type="match status" value="1"/>
</dbReference>
<organism evidence="11 12">
    <name type="scientific">Obba rivulosa</name>
    <dbReference type="NCBI Taxonomy" id="1052685"/>
    <lineage>
        <taxon>Eukaryota</taxon>
        <taxon>Fungi</taxon>
        <taxon>Dikarya</taxon>
        <taxon>Basidiomycota</taxon>
        <taxon>Agaricomycotina</taxon>
        <taxon>Agaricomycetes</taxon>
        <taxon>Polyporales</taxon>
        <taxon>Gelatoporiaceae</taxon>
        <taxon>Obba</taxon>
    </lineage>
</organism>
<evidence type="ECO:0000256" key="4">
    <source>
        <dbReference type="ARBA" id="ARBA00022771"/>
    </source>
</evidence>
<name>A0A8E2DHJ0_9APHY</name>
<dbReference type="Pfam" id="PF00097">
    <property type="entry name" value="zf-C3HC4"/>
    <property type="match status" value="1"/>
</dbReference>
<feature type="region of interest" description="Disordered" evidence="8">
    <location>
        <begin position="49"/>
        <end position="68"/>
    </location>
</feature>
<dbReference type="Gene3D" id="3.30.160.60">
    <property type="entry name" value="Classic Zinc Finger"/>
    <property type="match status" value="3"/>
</dbReference>
<dbReference type="SUPFAM" id="SSF57850">
    <property type="entry name" value="RING/U-box"/>
    <property type="match status" value="1"/>
</dbReference>
<keyword evidence="5" id="KW-0862">Zinc</keyword>
<dbReference type="InterPro" id="IPR013083">
    <property type="entry name" value="Znf_RING/FYVE/PHD"/>
</dbReference>
<dbReference type="EMBL" id="KV722497">
    <property type="protein sequence ID" value="OCH87132.1"/>
    <property type="molecule type" value="Genomic_DNA"/>
</dbReference>
<evidence type="ECO:0000313" key="12">
    <source>
        <dbReference type="Proteomes" id="UP000250043"/>
    </source>
</evidence>
<evidence type="ECO:0000256" key="2">
    <source>
        <dbReference type="ARBA" id="ARBA00022723"/>
    </source>
</evidence>
<feature type="compositionally biased region" description="Polar residues" evidence="8">
    <location>
        <begin position="49"/>
        <end position="60"/>
    </location>
</feature>
<dbReference type="GO" id="GO:0000978">
    <property type="term" value="F:RNA polymerase II cis-regulatory region sequence-specific DNA binding"/>
    <property type="evidence" value="ECO:0007669"/>
    <property type="project" value="TreeGrafter"/>
</dbReference>
<feature type="region of interest" description="Disordered" evidence="8">
    <location>
        <begin position="518"/>
        <end position="632"/>
    </location>
</feature>
<evidence type="ECO:0000256" key="7">
    <source>
        <dbReference type="PROSITE-ProRule" id="PRU00042"/>
    </source>
</evidence>
<evidence type="ECO:0000313" key="11">
    <source>
        <dbReference type="EMBL" id="OCH87132.1"/>
    </source>
</evidence>
<dbReference type="GO" id="GO:0005634">
    <property type="term" value="C:nucleus"/>
    <property type="evidence" value="ECO:0007669"/>
    <property type="project" value="UniProtKB-SubCell"/>
</dbReference>
<evidence type="ECO:0000256" key="5">
    <source>
        <dbReference type="ARBA" id="ARBA00022833"/>
    </source>
</evidence>
<evidence type="ECO:0000256" key="6">
    <source>
        <dbReference type="ARBA" id="ARBA00023242"/>
    </source>
</evidence>
<feature type="compositionally biased region" description="Low complexity" evidence="8">
    <location>
        <begin position="478"/>
        <end position="497"/>
    </location>
</feature>
<accession>A0A8E2DHJ0</accession>
<dbReference type="GO" id="GO:0001228">
    <property type="term" value="F:DNA-binding transcription activator activity, RNA polymerase II-specific"/>
    <property type="evidence" value="ECO:0007669"/>
    <property type="project" value="TreeGrafter"/>
</dbReference>
<dbReference type="InterPro" id="IPR017907">
    <property type="entry name" value="Znf_RING_CS"/>
</dbReference>
<dbReference type="SMART" id="SM00355">
    <property type="entry name" value="ZnF_C2H2"/>
    <property type="match status" value="8"/>
</dbReference>
<feature type="compositionally biased region" description="Polar residues" evidence="8">
    <location>
        <begin position="427"/>
        <end position="439"/>
    </location>
</feature>
<feature type="region of interest" description="Disordered" evidence="8">
    <location>
        <begin position="421"/>
        <end position="497"/>
    </location>
</feature>
<reference evidence="11 12" key="1">
    <citation type="submission" date="2016-07" db="EMBL/GenBank/DDBJ databases">
        <title>Draft genome of the white-rot fungus Obba rivulosa 3A-2.</title>
        <authorList>
            <consortium name="DOE Joint Genome Institute"/>
            <person name="Miettinen O."/>
            <person name="Riley R."/>
            <person name="Acob R."/>
            <person name="Barry K."/>
            <person name="Cullen D."/>
            <person name="De Vries R."/>
            <person name="Hainaut M."/>
            <person name="Hatakka A."/>
            <person name="Henrissat B."/>
            <person name="Hilden K."/>
            <person name="Kuo R."/>
            <person name="Labutti K."/>
            <person name="Lipzen A."/>
            <person name="Makela M.R."/>
            <person name="Sandor L."/>
            <person name="Spatafora J.W."/>
            <person name="Grigoriev I.V."/>
            <person name="Hibbett D.S."/>
        </authorList>
    </citation>
    <scope>NUCLEOTIDE SEQUENCE [LARGE SCALE GENOMIC DNA]</scope>
    <source>
        <strain evidence="11 12">3A-2</strain>
    </source>
</reference>
<feature type="compositionally biased region" description="Polar residues" evidence="8">
    <location>
        <begin position="518"/>
        <end position="540"/>
    </location>
</feature>
<feature type="compositionally biased region" description="Low complexity" evidence="8">
    <location>
        <begin position="274"/>
        <end position="285"/>
    </location>
</feature>
<proteinExistence type="predicted"/>
<evidence type="ECO:0000256" key="1">
    <source>
        <dbReference type="ARBA" id="ARBA00004123"/>
    </source>
</evidence>
<feature type="domain" description="C2H2-type" evidence="10">
    <location>
        <begin position="73"/>
        <end position="100"/>
    </location>
</feature>
<sequence>MPFKCASCQKPFGTSKAYSDHAKSKGHLFYQHVCNACSQTFVNESALQTHRTQVHSQPSGSKAPTKAVPPPTVTCSICSLTFTSTTTLQQHQHTHSAAAKTGSTSTSYVVGRCIDCSQDFGSQAGLEQHYTSSANHPTCPRCQRGVRNLAVLNAHMQLYHSTIRCDCCDASFYADEKQSHYDTSPKHPKCKICAIGFENEHSLHEHQSLKHPAAPPKPVEHQCTVCNKKFGAAIALQNHWKNSPGHPYCTPCGIRFDDYTSHRQHMEIAHPQKARAPSPSRSVPPDTRSSSISPFSVVALPDTASPPPTFLHHRAASLDGIVTSNLSIAQPAITSPPDVAVRAQVIRTVSEPGAFSVSSSRLTSPAMSDLTLDYISVHESAPAITSESKYHLPTKEDIDAFVRQQAAIKIQRAWRQRQRVAPLNPGTLDSRTGGFQSHMPTEEVEAFTRKRAAVKIQRTWRQRRRTNLIDPEHRDSQSPKSPRSPSPSITSFTPGSPAAYSPHISAYFVSAEPKEATVATQATSRTRSPESYATPSSRSRSPPHVARPVPTSLNPELIIPSDTTARPTSENRVPQAMREAHVPPAQPSRVADQKRWVRTEQSQGPVDSIYGAPGSTMRNGTASTQQSSTAPTTPKQVMWHCRICLQDPCREPTATLCGHIFCHECIVKELSRNYQCPVCKRVMLVRLHVEDA</sequence>
<feature type="domain" description="C2H2-type" evidence="10">
    <location>
        <begin position="188"/>
        <end position="216"/>
    </location>
</feature>
<dbReference type="Gene3D" id="3.30.40.10">
    <property type="entry name" value="Zinc/RING finger domain, C3HC4 (zinc finger)"/>
    <property type="match status" value="1"/>
</dbReference>
<dbReference type="InterPro" id="IPR018957">
    <property type="entry name" value="Znf_C3HC4_RING-type"/>
</dbReference>
<feature type="domain" description="C2H2-type" evidence="10">
    <location>
        <begin position="32"/>
        <end position="60"/>
    </location>
</feature>
<dbReference type="SMART" id="SM00184">
    <property type="entry name" value="RING"/>
    <property type="match status" value="1"/>
</dbReference>
<keyword evidence="12" id="KW-1185">Reference proteome</keyword>